<keyword evidence="3" id="KW-0378">Hydrolase</keyword>
<keyword evidence="3" id="KW-0031">Aminopeptidase</keyword>
<dbReference type="AlphaFoldDB" id="Q1IPH0"/>
<accession>Q1IPH0</accession>
<dbReference type="PANTHER" id="PTHR11533:SF174">
    <property type="entry name" value="PUROMYCIN-SENSITIVE AMINOPEPTIDASE-RELATED"/>
    <property type="match status" value="1"/>
</dbReference>
<dbReference type="PANTHER" id="PTHR11533">
    <property type="entry name" value="PROTEASE M1 ZINC METALLOPROTEASE"/>
    <property type="match status" value="1"/>
</dbReference>
<keyword evidence="3" id="KW-0645">Protease</keyword>
<dbReference type="HOGENOM" id="CLU_346744_0_0_0"/>
<dbReference type="KEGG" id="aba:Acid345_2229"/>
<evidence type="ECO:0000256" key="1">
    <source>
        <dbReference type="SAM" id="SignalP"/>
    </source>
</evidence>
<dbReference type="InterPro" id="IPR014782">
    <property type="entry name" value="Peptidase_M1_dom"/>
</dbReference>
<dbReference type="EnsemblBacteria" id="ABF41230">
    <property type="protein sequence ID" value="ABF41230"/>
    <property type="gene ID" value="Acid345_2229"/>
</dbReference>
<dbReference type="GO" id="GO:0070006">
    <property type="term" value="F:metalloaminopeptidase activity"/>
    <property type="evidence" value="ECO:0007669"/>
    <property type="project" value="TreeGrafter"/>
</dbReference>
<evidence type="ECO:0000313" key="4">
    <source>
        <dbReference type="Proteomes" id="UP000002432"/>
    </source>
</evidence>
<dbReference type="GO" id="GO:0008270">
    <property type="term" value="F:zinc ion binding"/>
    <property type="evidence" value="ECO:0007669"/>
    <property type="project" value="InterPro"/>
</dbReference>
<feature type="signal peptide" evidence="1">
    <location>
        <begin position="1"/>
        <end position="22"/>
    </location>
</feature>
<dbReference type="InterPro" id="IPR027268">
    <property type="entry name" value="Peptidase_M4/M1_CTD_sf"/>
</dbReference>
<protein>
    <submittedName>
        <fullName evidence="3">Aminopeptidase N-like protein</fullName>
    </submittedName>
</protein>
<proteinExistence type="predicted"/>
<dbReference type="GO" id="GO:0005737">
    <property type="term" value="C:cytoplasm"/>
    <property type="evidence" value="ECO:0007669"/>
    <property type="project" value="TreeGrafter"/>
</dbReference>
<dbReference type="OrthoDB" id="100605at2"/>
<name>Q1IPH0_KORVE</name>
<dbReference type="eggNOG" id="COG0308">
    <property type="taxonomic scope" value="Bacteria"/>
</dbReference>
<feature type="domain" description="Peptidase M1 membrane alanine aminopeptidase" evidence="2">
    <location>
        <begin position="551"/>
        <end position="705"/>
    </location>
</feature>
<dbReference type="Pfam" id="PF01433">
    <property type="entry name" value="Peptidase_M1"/>
    <property type="match status" value="1"/>
</dbReference>
<dbReference type="GO" id="GO:0005615">
    <property type="term" value="C:extracellular space"/>
    <property type="evidence" value="ECO:0007669"/>
    <property type="project" value="TreeGrafter"/>
</dbReference>
<dbReference type="Gene3D" id="1.10.390.10">
    <property type="entry name" value="Neutral Protease Domain 2"/>
    <property type="match status" value="1"/>
</dbReference>
<dbReference type="EMBL" id="CP000360">
    <property type="protein sequence ID" value="ABF41230.1"/>
    <property type="molecule type" value="Genomic_DNA"/>
</dbReference>
<dbReference type="GO" id="GO:0042277">
    <property type="term" value="F:peptide binding"/>
    <property type="evidence" value="ECO:0007669"/>
    <property type="project" value="TreeGrafter"/>
</dbReference>
<feature type="chain" id="PRO_5004191047" evidence="1">
    <location>
        <begin position="23"/>
        <end position="814"/>
    </location>
</feature>
<dbReference type="InterPro" id="IPR050344">
    <property type="entry name" value="Peptidase_M1_aminopeptidases"/>
</dbReference>
<reference evidence="3 4" key="1">
    <citation type="journal article" date="2009" name="Appl. Environ. Microbiol.">
        <title>Three genomes from the phylum Acidobacteria provide insight into the lifestyles of these microorganisms in soils.</title>
        <authorList>
            <person name="Ward N.L."/>
            <person name="Challacombe J.F."/>
            <person name="Janssen P.H."/>
            <person name="Henrissat B."/>
            <person name="Coutinho P.M."/>
            <person name="Wu M."/>
            <person name="Xie G."/>
            <person name="Haft D.H."/>
            <person name="Sait M."/>
            <person name="Badger J."/>
            <person name="Barabote R.D."/>
            <person name="Bradley B."/>
            <person name="Brettin T.S."/>
            <person name="Brinkac L.M."/>
            <person name="Bruce D."/>
            <person name="Creasy T."/>
            <person name="Daugherty S.C."/>
            <person name="Davidsen T.M."/>
            <person name="DeBoy R.T."/>
            <person name="Detter J.C."/>
            <person name="Dodson R.J."/>
            <person name="Durkin A.S."/>
            <person name="Ganapathy A."/>
            <person name="Gwinn-Giglio M."/>
            <person name="Han C.S."/>
            <person name="Khouri H."/>
            <person name="Kiss H."/>
            <person name="Kothari S.P."/>
            <person name="Madupu R."/>
            <person name="Nelson K.E."/>
            <person name="Nelson W.C."/>
            <person name="Paulsen I."/>
            <person name="Penn K."/>
            <person name="Ren Q."/>
            <person name="Rosovitz M.J."/>
            <person name="Selengut J.D."/>
            <person name="Shrivastava S."/>
            <person name="Sullivan S.A."/>
            <person name="Tapia R."/>
            <person name="Thompson L.S."/>
            <person name="Watkins K.L."/>
            <person name="Yang Q."/>
            <person name="Yu C."/>
            <person name="Zafar N."/>
            <person name="Zhou L."/>
            <person name="Kuske C.R."/>
        </authorList>
    </citation>
    <scope>NUCLEOTIDE SEQUENCE [LARGE SCALE GENOMIC DNA]</scope>
    <source>
        <strain evidence="3 4">Ellin345</strain>
    </source>
</reference>
<organism evidence="3 4">
    <name type="scientific">Koribacter versatilis (strain Ellin345)</name>
    <dbReference type="NCBI Taxonomy" id="204669"/>
    <lineage>
        <taxon>Bacteria</taxon>
        <taxon>Pseudomonadati</taxon>
        <taxon>Acidobacteriota</taxon>
        <taxon>Terriglobia</taxon>
        <taxon>Terriglobales</taxon>
        <taxon>Candidatus Korobacteraceae</taxon>
        <taxon>Candidatus Korobacter</taxon>
    </lineage>
</organism>
<gene>
    <name evidence="3" type="ordered locus">Acid345_2229</name>
</gene>
<dbReference type="GO" id="GO:0043171">
    <property type="term" value="P:peptide catabolic process"/>
    <property type="evidence" value="ECO:0007669"/>
    <property type="project" value="TreeGrafter"/>
</dbReference>
<dbReference type="RefSeq" id="WP_011523031.1">
    <property type="nucleotide sequence ID" value="NC_008009.1"/>
</dbReference>
<evidence type="ECO:0000259" key="2">
    <source>
        <dbReference type="Pfam" id="PF01433"/>
    </source>
</evidence>
<dbReference type="GO" id="GO:0016020">
    <property type="term" value="C:membrane"/>
    <property type="evidence" value="ECO:0007669"/>
    <property type="project" value="TreeGrafter"/>
</dbReference>
<evidence type="ECO:0000313" key="3">
    <source>
        <dbReference type="EMBL" id="ABF41230.1"/>
    </source>
</evidence>
<dbReference type="SUPFAM" id="SSF55486">
    <property type="entry name" value="Metalloproteases ('zincins'), catalytic domain"/>
    <property type="match status" value="1"/>
</dbReference>
<dbReference type="Proteomes" id="UP000002432">
    <property type="component" value="Chromosome"/>
</dbReference>
<sequence length="814" mass="91897">MSIPFVRRCVLFFCLVSSTLFAQFAPNAHPIYQALRTGGFGQEAYSVQNLLLKRGGATLKLDGKIWLLGPVNNKHIGLAFTGTGILSVTPPTPSEQRQLRLFSRDVEFVEHFDEMMLFFTDNTYDEVKAAGQPDSSPAPAGVLSDARKRLRDSLRYNLYGRLQQDVMAQQPGGLFFAMIKGKHYSGKMLFVVDPHGVPSIDPLEAPPLDVAPEEVAVTVYDEMHGGVWTAYYLPQEYMDHTAKGTQKNDTFFIEHQDIDATMEKSGKLDGVVKTTIISNNDELNVVRFELFTTLRVSKVVDSSGNAMHFMQEDKEHDAQFYVVLPHALKMNEKFDIVTTYSGKDAIRNEGGDNYYPLARDNWYPNKPFGEYETYDMKFHIPKGMTMVATGIPVSSGEENGWAVSVWKSAVPQAVAGFNFGRFKKDQAQLKTRNNFQIESYTNINPPDIVQAIQHAAEPGMSLDGSHGSAATLGTMDTRSFGPKALAEAEMATDLYWQYFGPIPYQRLAMTQQTASNYGQAWPGLVYLPITYFFDTTVRHQLGMSEAKGYFRIVASHEVAHQWWGHAVGFKSYRDQWMSEGFAECSASIYTQMVNKKPDEFRKFWSDEHELLVQKNKEGVRPIDVGPVTLGYRLLNGRTGYDVPRRLIYPKGAYILHMVRMMMWNSKSGDELFQKMMTDFVQTHYNNVASTEDFKTAVEKYMTQGMDVDGNHTMDWFFNEYVYGTALPAYSFESSFVDGPNGTTLLKFKLTQSKVDDAFDMIVPVYIELPNGHVPRLGSIGVRGNNSVEQTVNLGPLKERPKRALINWNYDVLSE</sequence>
<keyword evidence="4" id="KW-1185">Reference proteome</keyword>
<keyword evidence="1" id="KW-0732">Signal</keyword>